<accession>A0ABV3ZCW6</accession>
<name>A0ABV3ZCW6_9BACT</name>
<dbReference type="EMBL" id="JAULBC010000002">
    <property type="protein sequence ID" value="MEX6687716.1"/>
    <property type="molecule type" value="Genomic_DNA"/>
</dbReference>
<feature type="domain" description="DUF7674" evidence="1">
    <location>
        <begin position="9"/>
        <end position="115"/>
    </location>
</feature>
<proteinExistence type="predicted"/>
<dbReference type="Proteomes" id="UP001560573">
    <property type="component" value="Unassembled WGS sequence"/>
</dbReference>
<evidence type="ECO:0000313" key="2">
    <source>
        <dbReference type="EMBL" id="MEX6687716.1"/>
    </source>
</evidence>
<dbReference type="Pfam" id="PF24722">
    <property type="entry name" value="DUF7674"/>
    <property type="match status" value="1"/>
</dbReference>
<keyword evidence="3" id="KW-1185">Reference proteome</keyword>
<sequence>MLNQYEVPALIADEFPEIREPLAKLSNNGNITKVVEVFARYTEENVHDHNLHIVEKCMKLADRIYVKGNEIVKNAIENVFIFSFSTMRHLCNRVEWRIIQARIPVTLYSTYIKQVNHSED</sequence>
<reference evidence="2 3" key="1">
    <citation type="submission" date="2023-07" db="EMBL/GenBank/DDBJ databases">
        <authorList>
            <person name="Lian W.-H."/>
        </authorList>
    </citation>
    <scope>NUCLEOTIDE SEQUENCE [LARGE SCALE GENOMIC DNA]</scope>
    <source>
        <strain evidence="2 3">SYSU DXS3180</strain>
    </source>
</reference>
<dbReference type="RefSeq" id="WP_369329121.1">
    <property type="nucleotide sequence ID" value="NZ_JAULBC010000002.1"/>
</dbReference>
<gene>
    <name evidence="2" type="ORF">QTN47_09445</name>
</gene>
<evidence type="ECO:0000313" key="3">
    <source>
        <dbReference type="Proteomes" id="UP001560573"/>
    </source>
</evidence>
<organism evidence="2 3">
    <name type="scientific">Danxiaibacter flavus</name>
    <dbReference type="NCBI Taxonomy" id="3049108"/>
    <lineage>
        <taxon>Bacteria</taxon>
        <taxon>Pseudomonadati</taxon>
        <taxon>Bacteroidota</taxon>
        <taxon>Chitinophagia</taxon>
        <taxon>Chitinophagales</taxon>
        <taxon>Chitinophagaceae</taxon>
        <taxon>Danxiaibacter</taxon>
    </lineage>
</organism>
<comment type="caution">
    <text evidence="2">The sequence shown here is derived from an EMBL/GenBank/DDBJ whole genome shotgun (WGS) entry which is preliminary data.</text>
</comment>
<evidence type="ECO:0000259" key="1">
    <source>
        <dbReference type="Pfam" id="PF24722"/>
    </source>
</evidence>
<protein>
    <recommendedName>
        <fullName evidence="1">DUF7674 domain-containing protein</fullName>
    </recommendedName>
</protein>
<dbReference type="InterPro" id="IPR056091">
    <property type="entry name" value="DUF7674"/>
</dbReference>